<feature type="domain" description="Major capsid protein N-terminal" evidence="2">
    <location>
        <begin position="33"/>
        <end position="227"/>
    </location>
</feature>
<dbReference type="InterPro" id="IPR031654">
    <property type="entry name" value="Capsid_N"/>
</dbReference>
<dbReference type="InterPro" id="IPR038519">
    <property type="entry name" value="MCP_C_sf"/>
</dbReference>
<dbReference type="SUPFAM" id="SSF49749">
    <property type="entry name" value="Group II dsDNA viruses VP"/>
    <property type="match status" value="2"/>
</dbReference>
<feature type="domain" description="Major capsid protein C-terminal" evidence="1">
    <location>
        <begin position="231"/>
        <end position="391"/>
    </location>
</feature>
<dbReference type="AlphaFoldDB" id="A0A6C0HWL7"/>
<evidence type="ECO:0000259" key="2">
    <source>
        <dbReference type="Pfam" id="PF16903"/>
    </source>
</evidence>
<dbReference type="InterPro" id="IPR016112">
    <property type="entry name" value="VP_dsDNA_II"/>
</dbReference>
<dbReference type="Gene3D" id="2.70.9.10">
    <property type="entry name" value="Adenovirus Type 2 Hexon, domain 4"/>
    <property type="match status" value="1"/>
</dbReference>
<dbReference type="GO" id="GO:0005198">
    <property type="term" value="F:structural molecule activity"/>
    <property type="evidence" value="ECO:0007669"/>
    <property type="project" value="InterPro"/>
</dbReference>
<dbReference type="Pfam" id="PF04451">
    <property type="entry name" value="Capsid_NCLDV"/>
    <property type="match status" value="1"/>
</dbReference>
<accession>A0A6C0HWL7</accession>
<sequence>MSNDSSPSGRGGLIQLAAYGAEDLVLTSDPETSFFKNNYQRHVNFSIESINLLFTDIPGFGKTNYITIRRSGDLLSRLYLELTLPSDPLLTTSYWTNRIGFNIINKIEFNIGKKLIDRMYGIWMHIWTELTHTRGMKELLDNMIGSKGIDGNTNGLNCTTSHKLIIPLLFSFCRNPGLAIPLNAIRNNQDLTLKIFFEKKSTCIQTGTAPTDDISLVSVWADYVFLETEENRLYVQKPLEYLIEVNQHLERNLITGGTKSIRLPFTLPCKELFWCVYNLNTTKDKFTNFTNDNNASNIIDMQLQFNTKNVFSSKALDNNYFNYIQAYNYHKGCPDLGVNCFSFAIKPEEHSPSGFINFSRLSTAVMNITTESNGFIHIFAMSYNILQIEDGEIKLVYNY</sequence>
<evidence type="ECO:0000313" key="3">
    <source>
        <dbReference type="EMBL" id="QHT84273.1"/>
    </source>
</evidence>
<name>A0A6C0HWL7_9ZZZZ</name>
<dbReference type="EMBL" id="MN740017">
    <property type="protein sequence ID" value="QHT84273.1"/>
    <property type="molecule type" value="Genomic_DNA"/>
</dbReference>
<dbReference type="InterPro" id="IPR007542">
    <property type="entry name" value="MCP_C"/>
</dbReference>
<protein>
    <recommendedName>
        <fullName evidence="4">Major capsid protein N-terminal domain-containing protein</fullName>
    </recommendedName>
</protein>
<dbReference type="Gene3D" id="2.70.9.20">
    <property type="entry name" value="Major capsid protein Vp54"/>
    <property type="match status" value="1"/>
</dbReference>
<dbReference type="Pfam" id="PF16903">
    <property type="entry name" value="Capsid_N"/>
    <property type="match status" value="1"/>
</dbReference>
<reference evidence="3" key="1">
    <citation type="journal article" date="2020" name="Nature">
        <title>Giant virus diversity and host interactions through global metagenomics.</title>
        <authorList>
            <person name="Schulz F."/>
            <person name="Roux S."/>
            <person name="Paez-Espino D."/>
            <person name="Jungbluth S."/>
            <person name="Walsh D.A."/>
            <person name="Denef V.J."/>
            <person name="McMahon K.D."/>
            <person name="Konstantinidis K.T."/>
            <person name="Eloe-Fadrosh E.A."/>
            <person name="Kyrpides N.C."/>
            <person name="Woyke T."/>
        </authorList>
    </citation>
    <scope>NUCLEOTIDE SEQUENCE</scope>
    <source>
        <strain evidence="3">GVMAG-M-3300023184-177</strain>
    </source>
</reference>
<proteinExistence type="predicted"/>
<organism evidence="3">
    <name type="scientific">viral metagenome</name>
    <dbReference type="NCBI Taxonomy" id="1070528"/>
    <lineage>
        <taxon>unclassified sequences</taxon>
        <taxon>metagenomes</taxon>
        <taxon>organismal metagenomes</taxon>
    </lineage>
</organism>
<evidence type="ECO:0000259" key="1">
    <source>
        <dbReference type="Pfam" id="PF04451"/>
    </source>
</evidence>
<evidence type="ECO:0008006" key="4">
    <source>
        <dbReference type="Google" id="ProtNLM"/>
    </source>
</evidence>